<name>A0ABU3TT07_9BACT</name>
<protein>
    <submittedName>
        <fullName evidence="1">Uncharacterized protein</fullName>
    </submittedName>
</protein>
<dbReference type="EMBL" id="JAVNWW010000003">
    <property type="protein sequence ID" value="MDU0808982.1"/>
    <property type="molecule type" value="Genomic_DNA"/>
</dbReference>
<gene>
    <name evidence="1" type="ORF">PQG45_08040</name>
</gene>
<evidence type="ECO:0000313" key="2">
    <source>
        <dbReference type="Proteomes" id="UP001249959"/>
    </source>
</evidence>
<proteinExistence type="predicted"/>
<accession>A0ABU3TT07</accession>
<keyword evidence="2" id="KW-1185">Reference proteome</keyword>
<dbReference type="Proteomes" id="UP001249959">
    <property type="component" value="Unassembled WGS sequence"/>
</dbReference>
<organism evidence="1 2">
    <name type="scientific">Aquirufa regiilacus</name>
    <dbReference type="NCBI Taxonomy" id="3024868"/>
    <lineage>
        <taxon>Bacteria</taxon>
        <taxon>Pseudomonadati</taxon>
        <taxon>Bacteroidota</taxon>
        <taxon>Cytophagia</taxon>
        <taxon>Cytophagales</taxon>
        <taxon>Flectobacillaceae</taxon>
        <taxon>Aquirufa</taxon>
    </lineage>
</organism>
<comment type="caution">
    <text evidence="1">The sequence shown here is derived from an EMBL/GenBank/DDBJ whole genome shotgun (WGS) entry which is preliminary data.</text>
</comment>
<sequence>MKTSEDTIKGYDCVKSVRRIRAKINKELEGLSNEQILQHYREASKKFQEKMEKLK</sequence>
<dbReference type="RefSeq" id="WP_315577161.1">
    <property type="nucleotide sequence ID" value="NZ_JARDXH010000006.1"/>
</dbReference>
<reference evidence="1 2" key="1">
    <citation type="submission" date="2023-09" db="EMBL/GenBank/DDBJ databases">
        <title>Aquirufa genomes.</title>
        <authorList>
            <person name="Pitt A."/>
        </authorList>
    </citation>
    <scope>NUCLEOTIDE SEQUENCE [LARGE SCALE GENOMIC DNA]</scope>
    <source>
        <strain evidence="1 2">LEOWEIH-7C</strain>
    </source>
</reference>
<evidence type="ECO:0000313" key="1">
    <source>
        <dbReference type="EMBL" id="MDU0808982.1"/>
    </source>
</evidence>